<protein>
    <submittedName>
        <fullName evidence="2">DNA-binding protein</fullName>
    </submittedName>
</protein>
<accession>A0A2S9X8G6</accession>
<evidence type="ECO:0000259" key="1">
    <source>
        <dbReference type="PROSITE" id="PS51301"/>
    </source>
</evidence>
<organism evidence="2 3">
    <name type="scientific">Chromobacterium amazonense</name>
    <dbReference type="NCBI Taxonomy" id="1382803"/>
    <lineage>
        <taxon>Bacteria</taxon>
        <taxon>Pseudomonadati</taxon>
        <taxon>Pseudomonadota</taxon>
        <taxon>Betaproteobacteria</taxon>
        <taxon>Neisseriales</taxon>
        <taxon>Chromobacteriaceae</taxon>
        <taxon>Chromobacterium</taxon>
    </lineage>
</organism>
<dbReference type="InterPro" id="IPR036887">
    <property type="entry name" value="HTH_APSES_sf"/>
</dbReference>
<dbReference type="SMART" id="SM01252">
    <property type="entry name" value="KilA-N"/>
    <property type="match status" value="1"/>
</dbReference>
<dbReference type="RefSeq" id="WP_101706707.1">
    <property type="nucleotide sequence ID" value="NZ_MTBD01000006.1"/>
</dbReference>
<dbReference type="EMBL" id="MTBD01000006">
    <property type="protein sequence ID" value="PRP71966.1"/>
    <property type="molecule type" value="Genomic_DNA"/>
</dbReference>
<evidence type="ECO:0000313" key="2">
    <source>
        <dbReference type="EMBL" id="PRP71966.1"/>
    </source>
</evidence>
<reference evidence="2 3" key="1">
    <citation type="submission" date="2017-01" db="EMBL/GenBank/DDBJ databases">
        <title>New insights into the genetic diversity of Chromobacterium isolated from tropical freshwater lake.</title>
        <authorList>
            <person name="Santos A.B."/>
            <person name="Nascimento A.M."/>
            <person name="Da Silva P.C."/>
        </authorList>
    </citation>
    <scope>NUCLEOTIDE SEQUENCE [LARGE SCALE GENOMIC DNA]</scope>
    <source>
        <strain evidence="2 3">56AF</strain>
    </source>
</reference>
<dbReference type="PROSITE" id="PS51301">
    <property type="entry name" value="KILA_N"/>
    <property type="match status" value="1"/>
</dbReference>
<proteinExistence type="predicted"/>
<keyword evidence="2" id="KW-0238">DNA-binding</keyword>
<dbReference type="OrthoDB" id="9178758at2"/>
<dbReference type="AlphaFoldDB" id="A0A2S9X8G6"/>
<dbReference type="InterPro" id="IPR017880">
    <property type="entry name" value="KilA_N"/>
</dbReference>
<name>A0A2S9X8G6_9NEIS</name>
<feature type="domain" description="KilA-N" evidence="1">
    <location>
        <begin position="3"/>
        <end position="102"/>
    </location>
</feature>
<gene>
    <name evidence="2" type="ORF">BUE93_03470</name>
</gene>
<dbReference type="Pfam" id="PF04383">
    <property type="entry name" value="KilA-N"/>
    <property type="match status" value="1"/>
</dbReference>
<evidence type="ECO:0000313" key="3">
    <source>
        <dbReference type="Proteomes" id="UP000239469"/>
    </source>
</evidence>
<sequence length="224" mass="25297">MTKLIQADFNGQAMQFTQDAWFNATEAAVKFGKRPVDWLNQDGTQEYIATLADMLKCEPGSLLKTKRGNNGGTWMHPKLAVRFAQWLDARFAVWCDMQIDALIRGQSKPDDWSAARVAAASNHRLLCDMVNLHRQAIGKNSAAHHYANEARLINWVFSGQFSPINRDVLSVPELRLLELLERQDAVLLGMGKSYDERKAALLTFANEQRQRLALPANDTRRLTA</sequence>
<comment type="caution">
    <text evidence="2">The sequence shown here is derived from an EMBL/GenBank/DDBJ whole genome shotgun (WGS) entry which is preliminary data.</text>
</comment>
<dbReference type="InterPro" id="IPR018004">
    <property type="entry name" value="KilA/APSES_HTH"/>
</dbReference>
<dbReference type="GO" id="GO:0003677">
    <property type="term" value="F:DNA binding"/>
    <property type="evidence" value="ECO:0007669"/>
    <property type="project" value="UniProtKB-KW"/>
</dbReference>
<dbReference type="SUPFAM" id="SSF54616">
    <property type="entry name" value="DNA-binding domain of Mlu1-box binding protein MBP1"/>
    <property type="match status" value="1"/>
</dbReference>
<dbReference type="Proteomes" id="UP000239469">
    <property type="component" value="Unassembled WGS sequence"/>
</dbReference>